<feature type="region of interest" description="Disordered" evidence="2">
    <location>
        <begin position="56"/>
        <end position="76"/>
    </location>
</feature>
<name>A0A498HT75_MALDO</name>
<dbReference type="SUPFAM" id="SSF52058">
    <property type="entry name" value="L domain-like"/>
    <property type="match status" value="1"/>
</dbReference>
<organism evidence="4 5">
    <name type="scientific">Malus domestica</name>
    <name type="common">Apple</name>
    <name type="synonym">Pyrus malus</name>
    <dbReference type="NCBI Taxonomy" id="3750"/>
    <lineage>
        <taxon>Eukaryota</taxon>
        <taxon>Viridiplantae</taxon>
        <taxon>Streptophyta</taxon>
        <taxon>Embryophyta</taxon>
        <taxon>Tracheophyta</taxon>
        <taxon>Spermatophyta</taxon>
        <taxon>Magnoliopsida</taxon>
        <taxon>eudicotyledons</taxon>
        <taxon>Gunneridae</taxon>
        <taxon>Pentapetalae</taxon>
        <taxon>rosids</taxon>
        <taxon>fabids</taxon>
        <taxon>Rosales</taxon>
        <taxon>Rosaceae</taxon>
        <taxon>Amygdaloideae</taxon>
        <taxon>Maleae</taxon>
        <taxon>Malus</taxon>
    </lineage>
</organism>
<accession>A0A498HT75</accession>
<proteinExistence type="predicted"/>
<dbReference type="InterPro" id="IPR035897">
    <property type="entry name" value="Toll_tir_struct_dom_sf"/>
</dbReference>
<evidence type="ECO:0000256" key="2">
    <source>
        <dbReference type="SAM" id="MobiDB-lite"/>
    </source>
</evidence>
<dbReference type="Pfam" id="PF01582">
    <property type="entry name" value="TIR"/>
    <property type="match status" value="1"/>
</dbReference>
<dbReference type="InterPro" id="IPR044974">
    <property type="entry name" value="Disease_R_plants"/>
</dbReference>
<dbReference type="SUPFAM" id="SSF52200">
    <property type="entry name" value="Toll/Interleukin receptor TIR domain"/>
    <property type="match status" value="1"/>
</dbReference>
<dbReference type="AlphaFoldDB" id="A0A498HT75"/>
<dbReference type="InterPro" id="IPR000157">
    <property type="entry name" value="TIR_dom"/>
</dbReference>
<evidence type="ECO:0000313" key="5">
    <source>
        <dbReference type="Proteomes" id="UP000290289"/>
    </source>
</evidence>
<dbReference type="FunFam" id="3.40.50.10140:FF:000007">
    <property type="entry name" value="Disease resistance protein (TIR-NBS-LRR class)"/>
    <property type="match status" value="1"/>
</dbReference>
<dbReference type="InterPro" id="IPR032675">
    <property type="entry name" value="LRR_dom_sf"/>
</dbReference>
<protein>
    <recommendedName>
        <fullName evidence="3">TIR domain-containing protein</fullName>
    </recommendedName>
</protein>
<dbReference type="SMART" id="SM00255">
    <property type="entry name" value="TIR"/>
    <property type="match status" value="1"/>
</dbReference>
<dbReference type="EMBL" id="RDQH01000341">
    <property type="protein sequence ID" value="RXH73950.1"/>
    <property type="molecule type" value="Genomic_DNA"/>
</dbReference>
<feature type="domain" description="TIR" evidence="3">
    <location>
        <begin position="122"/>
        <end position="288"/>
    </location>
</feature>
<dbReference type="PANTHER" id="PTHR11017:SF305">
    <property type="entry name" value="TMV RESISTANCE PROTEIN N-LIKE"/>
    <property type="match status" value="1"/>
</dbReference>
<keyword evidence="1" id="KW-0520">NAD</keyword>
<gene>
    <name evidence="4" type="ORF">DVH24_016772</name>
</gene>
<dbReference type="Proteomes" id="UP000290289">
    <property type="component" value="Chromosome 15"/>
</dbReference>
<evidence type="ECO:0000256" key="1">
    <source>
        <dbReference type="ARBA" id="ARBA00023027"/>
    </source>
</evidence>
<reference evidence="4 5" key="1">
    <citation type="submission" date="2018-10" db="EMBL/GenBank/DDBJ databases">
        <title>A high-quality apple genome assembly.</title>
        <authorList>
            <person name="Hu J."/>
        </authorList>
    </citation>
    <scope>NUCLEOTIDE SEQUENCE [LARGE SCALE GENOMIC DNA]</scope>
    <source>
        <strain evidence="5">cv. HFTH1</strain>
        <tissue evidence="4">Young leaf</tissue>
    </source>
</reference>
<dbReference type="GO" id="GO:0006952">
    <property type="term" value="P:defense response"/>
    <property type="evidence" value="ECO:0007669"/>
    <property type="project" value="InterPro"/>
</dbReference>
<dbReference type="Gene3D" id="3.80.10.10">
    <property type="entry name" value="Ribonuclease Inhibitor"/>
    <property type="match status" value="2"/>
</dbReference>
<dbReference type="GO" id="GO:0007165">
    <property type="term" value="P:signal transduction"/>
    <property type="evidence" value="ECO:0007669"/>
    <property type="project" value="InterPro"/>
</dbReference>
<sequence>MWTGKYFLSNHRHRTHQAQWFTTYSRPKDHWKILREDVQQIPHLLLGKGIAAGGGFSGGKRKHDDKSGGGRKKSNPGVLRFFEDVADEADDGDESDFDDDRLYSIDAMSTEQQNPSSSSNRCTYDAFLSFRGADTRKGFTDHLYNALKLAGIHTFRDDDEIERGENIAQELQTAIQESQVSIIVFSKDYASSRWCLNELAIIMERKRTDGHMVIPVFYYVEPSDVRKQTGSFAESFTRHQEQFKDEIDKVEEWRRALRDVADLGGMVLKDRYESQFIQEIVEAVGKKLDYMTNWRLRGTRSIKGLMLNFPSTDSSPVLNEEGFETKAFTEMLNLELLLLDNVKLSGSYEDFPKNLILLSWRGFSLKSIPANFCLRNLVVLDLRKSSLQHVWRGTKNLKRLKILNLSHSHGLRTTSDLSMLTNLEKLILKDCINLVDVDESIGNLGKLVFLNLKDCKSLTKLPKRMIMLRSLEELNLSGCSKLVLHDSATVIHLHAISRDMNRPRLLSTLSWTPIGAWRMWAWPGKTLQSTSFSLASLPRFLGSLNLSDCNLSEVPNDLCTLSSLKHLNLNSNPILCLPQNMKSLIMLETLSLEDCTNLEMLPELPARLESLVPHGCKSLKRLTNLPNLFKLDLNFGCCPLLIEVESLLNKKTLMLFNMESIASTDDEMLDNLTDTTRKVPVQVFFHGRTYSIFLHASKIPDGFYFTSKIPDGFDFTTHKPVLSFIPPSHPNDKSLNVAVLYAKNEHQIKASGLNIIHVQVIHENGGSTWSTHSLRTVGLPTENGDVLWLCHMQFKSKERECVRVSVEMSDFYRVKELGIQLLYAQNDVVAGHVSLSASPYGYRTGPLSCYGRLPRTCFIEKVDS</sequence>
<comment type="caution">
    <text evidence="4">The sequence shown here is derived from an EMBL/GenBank/DDBJ whole genome shotgun (WGS) entry which is preliminary data.</text>
</comment>
<dbReference type="Gene3D" id="3.40.50.10140">
    <property type="entry name" value="Toll/interleukin-1 receptor homology (TIR) domain"/>
    <property type="match status" value="1"/>
</dbReference>
<dbReference type="PANTHER" id="PTHR11017">
    <property type="entry name" value="LEUCINE-RICH REPEAT-CONTAINING PROTEIN"/>
    <property type="match status" value="1"/>
</dbReference>
<evidence type="ECO:0000313" key="4">
    <source>
        <dbReference type="EMBL" id="RXH73950.1"/>
    </source>
</evidence>
<evidence type="ECO:0000259" key="3">
    <source>
        <dbReference type="PROSITE" id="PS50104"/>
    </source>
</evidence>
<keyword evidence="5" id="KW-1185">Reference proteome</keyword>
<dbReference type="PROSITE" id="PS50104">
    <property type="entry name" value="TIR"/>
    <property type="match status" value="1"/>
</dbReference>